<dbReference type="PANTHER" id="PTHR46034">
    <property type="match status" value="1"/>
</dbReference>
<feature type="region of interest" description="Disordered" evidence="2">
    <location>
        <begin position="34"/>
        <end position="65"/>
    </location>
</feature>
<dbReference type="OrthoDB" id="45365at2759"/>
<dbReference type="GO" id="GO:0034976">
    <property type="term" value="P:response to endoplasmic reticulum stress"/>
    <property type="evidence" value="ECO:0007669"/>
    <property type="project" value="InterPro"/>
</dbReference>
<organism evidence="3 4">
    <name type="scientific">Phtheirospermum japonicum</name>
    <dbReference type="NCBI Taxonomy" id="374723"/>
    <lineage>
        <taxon>Eukaryota</taxon>
        <taxon>Viridiplantae</taxon>
        <taxon>Streptophyta</taxon>
        <taxon>Embryophyta</taxon>
        <taxon>Tracheophyta</taxon>
        <taxon>Spermatophyta</taxon>
        <taxon>Magnoliopsida</taxon>
        <taxon>eudicotyledons</taxon>
        <taxon>Gunneridae</taxon>
        <taxon>Pentapetalae</taxon>
        <taxon>asterids</taxon>
        <taxon>lamiids</taxon>
        <taxon>Lamiales</taxon>
        <taxon>Orobanchaceae</taxon>
        <taxon>Orobanchaceae incertae sedis</taxon>
        <taxon>Phtheirospermum</taxon>
    </lineage>
</organism>
<dbReference type="SUPFAM" id="SSF117281">
    <property type="entry name" value="Kelch motif"/>
    <property type="match status" value="1"/>
</dbReference>
<dbReference type="EMBL" id="BMAC01000562">
    <property type="protein sequence ID" value="GFP99251.1"/>
    <property type="molecule type" value="Genomic_DNA"/>
</dbReference>
<keyword evidence="1" id="KW-0175">Coiled coil</keyword>
<sequence length="428" mass="46793">MFFIDNNSQSDEKELIFTKLKELALGREFPDASTSDYVELDRERNGDDVAASEKGNGGSSSDSHDYPSVIAQLCREIEELKTFKQEQSVKIESLEKKMAEAEQEILRLQNLCLKLESVSSSPTGLSGDETQLESPAEVDFNLKESIFIVGGYDGASWSSALHSFSPSHDVLRSLKPMSSVRSYASVASFNGELFVFGGGTGSTWYDTVESYNFANDEWTQRPCLSKGKGSLGGAALDGKIYAVGGGNGVDCFSDAEMFDPNVGRWIFARSMLEKRFALAAAELNGALYAVGGYDGFDYLKSAERFDPREHTWTKIKSMDAKRGCLSLVAMNEKLYALGGYDGKTMVPTVEIYDPRLGTWMAGEPMSQARGYSAAAVLEDSIYVIGGVQADEDIVDKVEVYKEGQGWEATNLRAMGKRCFASAIVLGED</sequence>
<dbReference type="Proteomes" id="UP000653305">
    <property type="component" value="Unassembled WGS sequence"/>
</dbReference>
<dbReference type="PANTHER" id="PTHR46034:SF7">
    <property type="entry name" value="INFLUENZA VIRUS NS1A-BINDING PROTEIN"/>
    <property type="match status" value="1"/>
</dbReference>
<dbReference type="SMART" id="SM00612">
    <property type="entry name" value="Kelch"/>
    <property type="match status" value="6"/>
</dbReference>
<comment type="caution">
    <text evidence="3">The sequence shown here is derived from an EMBL/GenBank/DDBJ whole genome shotgun (WGS) entry which is preliminary data.</text>
</comment>
<evidence type="ECO:0000313" key="3">
    <source>
        <dbReference type="EMBL" id="GFP99251.1"/>
    </source>
</evidence>
<dbReference type="InterPro" id="IPR015915">
    <property type="entry name" value="Kelch-typ_b-propeller"/>
</dbReference>
<feature type="coiled-coil region" evidence="1">
    <location>
        <begin position="77"/>
        <end position="118"/>
    </location>
</feature>
<reference evidence="3" key="1">
    <citation type="submission" date="2020-07" db="EMBL/GenBank/DDBJ databases">
        <title>Ethylene signaling mediates host invasion by parasitic plants.</title>
        <authorList>
            <person name="Yoshida S."/>
        </authorList>
    </citation>
    <scope>NUCLEOTIDE SEQUENCE</scope>
    <source>
        <strain evidence="3">Okayama</strain>
    </source>
</reference>
<dbReference type="Pfam" id="PF01344">
    <property type="entry name" value="Kelch_1"/>
    <property type="match status" value="4"/>
</dbReference>
<protein>
    <submittedName>
        <fullName evidence="3">Kelch-like protein 1</fullName>
    </submittedName>
</protein>
<name>A0A830CYM0_9LAMI</name>
<dbReference type="Gene3D" id="2.120.10.80">
    <property type="entry name" value="Kelch-type beta propeller"/>
    <property type="match status" value="1"/>
</dbReference>
<evidence type="ECO:0000313" key="4">
    <source>
        <dbReference type="Proteomes" id="UP000653305"/>
    </source>
</evidence>
<evidence type="ECO:0000256" key="2">
    <source>
        <dbReference type="SAM" id="MobiDB-lite"/>
    </source>
</evidence>
<accession>A0A830CYM0</accession>
<dbReference type="InterPro" id="IPR044832">
    <property type="entry name" value="NRP-like"/>
</dbReference>
<keyword evidence="4" id="KW-1185">Reference proteome</keyword>
<dbReference type="InterPro" id="IPR006652">
    <property type="entry name" value="Kelch_1"/>
</dbReference>
<proteinExistence type="predicted"/>
<evidence type="ECO:0000256" key="1">
    <source>
        <dbReference type="SAM" id="Coils"/>
    </source>
</evidence>
<dbReference type="AlphaFoldDB" id="A0A830CYM0"/>
<gene>
    <name evidence="3" type="ORF">PHJA_002069000</name>
</gene>